<comment type="caution">
    <text evidence="8">The sequence shown here is derived from an EMBL/GenBank/DDBJ whole genome shotgun (WGS) entry which is preliminary data.</text>
</comment>
<protein>
    <submittedName>
        <fullName evidence="8">DUF3516 domain-containing protein</fullName>
    </submittedName>
</protein>
<feature type="compositionally biased region" description="Acidic residues" evidence="5">
    <location>
        <begin position="26"/>
        <end position="35"/>
    </location>
</feature>
<dbReference type="GO" id="GO:0004386">
    <property type="term" value="F:helicase activity"/>
    <property type="evidence" value="ECO:0007669"/>
    <property type="project" value="UniProtKB-KW"/>
</dbReference>
<name>A0A414NED9_9ACTN</name>
<dbReference type="PROSITE" id="PS51192">
    <property type="entry name" value="HELICASE_ATP_BIND_1"/>
    <property type="match status" value="1"/>
</dbReference>
<dbReference type="Pfam" id="PF00270">
    <property type="entry name" value="DEAD"/>
    <property type="match status" value="1"/>
</dbReference>
<evidence type="ECO:0000256" key="5">
    <source>
        <dbReference type="SAM" id="MobiDB-lite"/>
    </source>
</evidence>
<dbReference type="Proteomes" id="UP000283983">
    <property type="component" value="Unassembled WGS sequence"/>
</dbReference>
<dbReference type="InterPro" id="IPR001650">
    <property type="entry name" value="Helicase_C-like"/>
</dbReference>
<dbReference type="PANTHER" id="PTHR12131:SF1">
    <property type="entry name" value="ATP-DEPENDENT RNA HELICASE SUPV3L1, MITOCHONDRIAL-RELATED"/>
    <property type="match status" value="1"/>
</dbReference>
<dbReference type="SUPFAM" id="SSF52540">
    <property type="entry name" value="P-loop containing nucleoside triphosphate hydrolases"/>
    <property type="match status" value="1"/>
</dbReference>
<feature type="domain" description="Helicase C-terminal" evidence="7">
    <location>
        <begin position="267"/>
        <end position="445"/>
    </location>
</feature>
<keyword evidence="1" id="KW-0547">Nucleotide-binding</keyword>
<keyword evidence="4" id="KW-0067">ATP-binding</keyword>
<dbReference type="RefSeq" id="WP_118104511.1">
    <property type="nucleotide sequence ID" value="NZ_CABJEU010000002.1"/>
</dbReference>
<dbReference type="CDD" id="cd17921">
    <property type="entry name" value="DEXHc_Ski2"/>
    <property type="match status" value="1"/>
</dbReference>
<dbReference type="Pfam" id="PF12029">
    <property type="entry name" value="DUF3516"/>
    <property type="match status" value="2"/>
</dbReference>
<dbReference type="InterPro" id="IPR021904">
    <property type="entry name" value="DUF3516"/>
</dbReference>
<dbReference type="InterPro" id="IPR011545">
    <property type="entry name" value="DEAD/DEAH_box_helicase_dom"/>
</dbReference>
<dbReference type="AlphaFoldDB" id="A0A414NED9"/>
<dbReference type="SMART" id="SM00487">
    <property type="entry name" value="DEXDc"/>
    <property type="match status" value="1"/>
</dbReference>
<dbReference type="InParanoid" id="A0A414NED9"/>
<sequence>MPDATNFTDPFAHGSLGSLAPSWWEPESDETEQASEPEPWLTPEEAYERFMEWVSSRGIEPWEHQEDALFSLAAGSNVILGTPTGSGKSLVALGMMFMAMASGQRAYYTAPIKALVSEKFFYLVDILGRDNVGMITGDSHINTGAPVICCTAEILANQALREGEDTDVGCVAMDEFHFFSDPDRGWAWQVPLLTLPHTQFLLMSATLGDMTAIGDTLTRTTGRDLELIADAPRPVPLSYEYVKTALEGTVELALRQGDSPLYIVHFSQDAALQSARALASYGVASKEQREAIKEAIKGGRFTTAFGKTLKHLISSGVGLHHAGMLPRYRLLVEKLAQQGLLPVICGTDTLGVGINVPIHTVLLTGLTKFDGYKQRRLRSREFHQIAGRAGRSGFDTEGVVIAEAPEFEIENHKAELKAMGDPKKMKKLKKKRPPEGFVTWNEDTFTRLIESEPETLKPRLRITHSMVLAEVEQGGDAWERVLALIDASLQTPEEKAKLKGRAAEIFATLIDAGVVVREACGTDADANGDSVNSAQTVSLTEAPENLEELRALDAERDEEDDANDEVGRAIVEASAATGHPLDGAANYFLTFDLPEDFALDQPLSPFLLAALELLDPESPTYTLDLISMVEATLEDPKQILRAQERRARDAAMNAMKAEGVDFEERLDRLQDVTYPKPLEEMLDVAFATYCAQVPWANDYELSPKSVLRDMLETGCDFKSYIAQYKIARCEGILLRYLTEAYRSLDRTVPVERRTEELDDIVSWLGLVVRSVDSSLVDEWANAGMEPDAAPIKHGDEVVADRRGMTLMVRNTLFQRVRLAALDRADALGDLDVDWGFSESRWARVLDAFYEAHEDLLTDADARSTAFLEIDESDEQTDHVWHAHQVFHDSDGDHDFGIMADVDLDATQDGDGIVFKNYRAGVIEDLVS</sequence>
<evidence type="ECO:0000259" key="6">
    <source>
        <dbReference type="PROSITE" id="PS51192"/>
    </source>
</evidence>
<gene>
    <name evidence="8" type="ORF">DW682_07030</name>
</gene>
<dbReference type="GO" id="GO:0005524">
    <property type="term" value="F:ATP binding"/>
    <property type="evidence" value="ECO:0007669"/>
    <property type="project" value="UniProtKB-KW"/>
</dbReference>
<keyword evidence="9" id="KW-1185">Reference proteome</keyword>
<dbReference type="InterPro" id="IPR050699">
    <property type="entry name" value="RNA-DNA_Helicase"/>
</dbReference>
<proteinExistence type="predicted"/>
<evidence type="ECO:0000259" key="7">
    <source>
        <dbReference type="PROSITE" id="PS51194"/>
    </source>
</evidence>
<dbReference type="InterPro" id="IPR014001">
    <property type="entry name" value="Helicase_ATP-bd"/>
</dbReference>
<dbReference type="GO" id="GO:0016787">
    <property type="term" value="F:hydrolase activity"/>
    <property type="evidence" value="ECO:0007669"/>
    <property type="project" value="UniProtKB-KW"/>
</dbReference>
<dbReference type="Pfam" id="PF00271">
    <property type="entry name" value="Helicase_C"/>
    <property type="match status" value="1"/>
</dbReference>
<evidence type="ECO:0000313" key="9">
    <source>
        <dbReference type="Proteomes" id="UP000283983"/>
    </source>
</evidence>
<dbReference type="EMBL" id="QSLJ01000002">
    <property type="protein sequence ID" value="RHF37351.1"/>
    <property type="molecule type" value="Genomic_DNA"/>
</dbReference>
<dbReference type="Gene3D" id="3.40.50.300">
    <property type="entry name" value="P-loop containing nucleotide triphosphate hydrolases"/>
    <property type="match status" value="2"/>
</dbReference>
<dbReference type="SMART" id="SM00490">
    <property type="entry name" value="HELICc"/>
    <property type="match status" value="1"/>
</dbReference>
<dbReference type="InterPro" id="IPR027417">
    <property type="entry name" value="P-loop_NTPase"/>
</dbReference>
<dbReference type="PROSITE" id="PS51194">
    <property type="entry name" value="HELICASE_CTER"/>
    <property type="match status" value="1"/>
</dbReference>
<feature type="region of interest" description="Disordered" evidence="5">
    <location>
        <begin position="1"/>
        <end position="41"/>
    </location>
</feature>
<evidence type="ECO:0000313" key="8">
    <source>
        <dbReference type="EMBL" id="RHF37351.1"/>
    </source>
</evidence>
<evidence type="ECO:0000256" key="2">
    <source>
        <dbReference type="ARBA" id="ARBA00022801"/>
    </source>
</evidence>
<evidence type="ECO:0000256" key="1">
    <source>
        <dbReference type="ARBA" id="ARBA00022741"/>
    </source>
</evidence>
<accession>A0A414NED9</accession>
<feature type="domain" description="Helicase ATP-binding" evidence="6">
    <location>
        <begin position="69"/>
        <end position="209"/>
    </location>
</feature>
<dbReference type="GO" id="GO:0003676">
    <property type="term" value="F:nucleic acid binding"/>
    <property type="evidence" value="ECO:0007669"/>
    <property type="project" value="InterPro"/>
</dbReference>
<evidence type="ECO:0000256" key="3">
    <source>
        <dbReference type="ARBA" id="ARBA00022806"/>
    </source>
</evidence>
<reference evidence="8 9" key="1">
    <citation type="submission" date="2018-08" db="EMBL/GenBank/DDBJ databases">
        <title>A genome reference for cultivated species of the human gut microbiota.</title>
        <authorList>
            <person name="Zou Y."/>
            <person name="Xue W."/>
            <person name="Luo G."/>
        </authorList>
    </citation>
    <scope>NUCLEOTIDE SEQUENCE [LARGE SCALE GENOMIC DNA]</scope>
    <source>
        <strain evidence="8 9">AM25-33</strain>
    </source>
</reference>
<keyword evidence="2" id="KW-0378">Hydrolase</keyword>
<dbReference type="PANTHER" id="PTHR12131">
    <property type="entry name" value="ATP-DEPENDENT RNA AND DNA HELICASE"/>
    <property type="match status" value="1"/>
</dbReference>
<keyword evidence="3" id="KW-0347">Helicase</keyword>
<evidence type="ECO:0000256" key="4">
    <source>
        <dbReference type="ARBA" id="ARBA00022840"/>
    </source>
</evidence>
<organism evidence="8 9">
    <name type="scientific">Collinsella intestinalis</name>
    <dbReference type="NCBI Taxonomy" id="147207"/>
    <lineage>
        <taxon>Bacteria</taxon>
        <taxon>Bacillati</taxon>
        <taxon>Actinomycetota</taxon>
        <taxon>Coriobacteriia</taxon>
        <taxon>Coriobacteriales</taxon>
        <taxon>Coriobacteriaceae</taxon>
        <taxon>Collinsella</taxon>
    </lineage>
</organism>